<feature type="region of interest" description="Disordered" evidence="1">
    <location>
        <begin position="711"/>
        <end position="877"/>
    </location>
</feature>
<evidence type="ECO:0000313" key="3">
    <source>
        <dbReference type="Proteomes" id="UP000001058"/>
    </source>
</evidence>
<dbReference type="GO" id="GO:0005737">
    <property type="term" value="C:cytoplasm"/>
    <property type="evidence" value="ECO:0007669"/>
    <property type="project" value="TreeGrafter"/>
</dbReference>
<protein>
    <recommendedName>
        <fullName evidence="4">Pherophorin domain-containing protein</fullName>
    </recommendedName>
</protein>
<reference evidence="2 3" key="1">
    <citation type="journal article" date="2010" name="Science">
        <title>Genomic analysis of organismal complexity in the multicellular green alga Volvox carteri.</title>
        <authorList>
            <person name="Prochnik S.E."/>
            <person name="Umen J."/>
            <person name="Nedelcu A.M."/>
            <person name="Hallmann A."/>
            <person name="Miller S.M."/>
            <person name="Nishii I."/>
            <person name="Ferris P."/>
            <person name="Kuo A."/>
            <person name="Mitros T."/>
            <person name="Fritz-Laylin L.K."/>
            <person name="Hellsten U."/>
            <person name="Chapman J."/>
            <person name="Simakov O."/>
            <person name="Rensing S.A."/>
            <person name="Terry A."/>
            <person name="Pangilinan J."/>
            <person name="Kapitonov V."/>
            <person name="Jurka J."/>
            <person name="Salamov A."/>
            <person name="Shapiro H."/>
            <person name="Schmutz J."/>
            <person name="Grimwood J."/>
            <person name="Lindquist E."/>
            <person name="Lucas S."/>
            <person name="Grigoriev I.V."/>
            <person name="Schmitt R."/>
            <person name="Kirk D."/>
            <person name="Rokhsar D.S."/>
        </authorList>
    </citation>
    <scope>NUCLEOTIDE SEQUENCE [LARGE SCALE GENOMIC DNA]</scope>
    <source>
        <strain evidence="3">f. Nagariensis / Eve</strain>
    </source>
</reference>
<dbReference type="eggNOG" id="KOG0613">
    <property type="taxonomic scope" value="Eukaryota"/>
</dbReference>
<feature type="compositionally biased region" description="Pro residues" evidence="1">
    <location>
        <begin position="756"/>
        <end position="802"/>
    </location>
</feature>
<feature type="compositionally biased region" description="Pro residues" evidence="1">
    <location>
        <begin position="810"/>
        <end position="874"/>
    </location>
</feature>
<evidence type="ECO:0000256" key="1">
    <source>
        <dbReference type="SAM" id="MobiDB-lite"/>
    </source>
</evidence>
<evidence type="ECO:0000313" key="2">
    <source>
        <dbReference type="EMBL" id="EFJ48328.1"/>
    </source>
</evidence>
<feature type="region of interest" description="Disordered" evidence="1">
    <location>
        <begin position="548"/>
        <end position="590"/>
    </location>
</feature>
<dbReference type="PANTHER" id="PTHR23330:SF9">
    <property type="entry name" value="PROLINE-RICH PROTEIN 11"/>
    <property type="match status" value="1"/>
</dbReference>
<dbReference type="GO" id="GO:0005634">
    <property type="term" value="C:nucleus"/>
    <property type="evidence" value="ECO:0007669"/>
    <property type="project" value="TreeGrafter"/>
</dbReference>
<accession>D8TW82</accession>
<dbReference type="STRING" id="3068.D8TW82"/>
<dbReference type="OrthoDB" id="533097at2759"/>
<feature type="compositionally biased region" description="Pro residues" evidence="1">
    <location>
        <begin position="249"/>
        <end position="289"/>
    </location>
</feature>
<dbReference type="AlphaFoldDB" id="D8TW82"/>
<evidence type="ECO:0008006" key="4">
    <source>
        <dbReference type="Google" id="ProtNLM"/>
    </source>
</evidence>
<dbReference type="PANTHER" id="PTHR23330">
    <property type="entry name" value="P300 TRANSCRIPTIONAL COFACTOR JMY-RELATED"/>
    <property type="match status" value="1"/>
</dbReference>
<dbReference type="KEGG" id="vcn:VOLCADRAFT_104807"/>
<dbReference type="GeneID" id="9617701"/>
<organism evidence="3">
    <name type="scientific">Volvox carteri f. nagariensis</name>
    <dbReference type="NCBI Taxonomy" id="3068"/>
    <lineage>
        <taxon>Eukaryota</taxon>
        <taxon>Viridiplantae</taxon>
        <taxon>Chlorophyta</taxon>
        <taxon>core chlorophytes</taxon>
        <taxon>Chlorophyceae</taxon>
        <taxon>CS clade</taxon>
        <taxon>Chlamydomonadales</taxon>
        <taxon>Volvocaceae</taxon>
        <taxon>Volvox</taxon>
    </lineage>
</organism>
<name>D8TW82_VOLCA</name>
<dbReference type="InParanoid" id="D8TW82"/>
<proteinExistence type="predicted"/>
<keyword evidence="3" id="KW-1185">Reference proteome</keyword>
<sequence>MPLASLLLLLLFLLFTITLIITLMNVFSDVCGGPGGVLAVPLKNRAAANVDSTPVLGTAYIYRTYSTDITKQLIYITVALNGSNNSGTGQLFYQEPFPLDANADVTEDLRIDVSSSIYIWTDAANVTLKQYVNPMMFTGIYSCFTYVFNLRRICDPVRSYKNPAKRNLNEVCTCRPEYAGNCDPIDISAAPSIFIVLNVNGVPYSASILQNASNATCPSPVSSTAPIVLTNQNYVTQYSLSPSACASRPPQPPIPPPPPSPPSPPSPPRPPPPSPPLPPAVPPPPRPPPDLTYSATISLMTFDRNRIFSSGYDCFVGRNATAAYYRGRVTVQRIQCAIVSVYQSALDNDFDMIQWTYYFNSVDNLRYFFQSVNIETFWSDLYDALVPGCGAVGNYTDSFFNRNNAPPVPLAQQNLANPQPFCSFGGVFSRDDCCTNLPVGTTAASACIALRLALNVYTMNTTTWYCDLDRYTSNYVAVYTTFANFTDANMFWVNFNNTFFAVATLNRLNPDCRTFLLATGSPSCNTSDVYWDVRNSYYPVLSDSCGPAPPRPPPRASSPPPPVPPVISPAPPNSWPPGGAPPIPPPPPSSPPPPYAAPMVLTISANQPYVTGICAAAIKSLSAKLAFFDRPFQGPVCTLGQTIAYFMVVTIGFSDYRHAISFAMTFNSEFNEFASTIGLACGTTGTIQANGALYNLACPNVTTFCCNSPPRPPFPPSPRPSPRPPNVRSPPPSPMPPSPGSPTEPGLPFAPRIRKPPPPPRPPSPRPPSPMPLEPAMPGVPPSPPPPDIPIPPESPLTPRMPAPVRRSPRPPPPKRPSPPPPPRRLRPPPPPPQQPPSLPPPPPPPPRRSPPPARQPPPSPPPPPSSPPPPNPAVNPQLTQYRTIAITTPSVLAGNPVTTDLLPYLCTNLKAGLRSIFTVYGWESNLQYRIPLEYCPTRNLPNGSKQYNVTIQLTPSAATTLITNLNSPSNFQLFVTATDILCASKVSVLKVATQEELFTKSKDVAPNALDPDDSFSSCVHSLLLMRK</sequence>
<dbReference type="Proteomes" id="UP000001058">
    <property type="component" value="Unassembled WGS sequence"/>
</dbReference>
<gene>
    <name evidence="2" type="ORF">VOLCADRAFT_104807</name>
</gene>
<feature type="compositionally biased region" description="Pro residues" evidence="1">
    <location>
        <begin position="711"/>
        <end position="742"/>
    </location>
</feature>
<dbReference type="EMBL" id="GL378340">
    <property type="protein sequence ID" value="EFJ48328.1"/>
    <property type="molecule type" value="Genomic_DNA"/>
</dbReference>
<dbReference type="RefSeq" id="XP_002950582.1">
    <property type="nucleotide sequence ID" value="XM_002950536.1"/>
</dbReference>
<feature type="region of interest" description="Disordered" evidence="1">
    <location>
        <begin position="242"/>
        <end position="289"/>
    </location>
</feature>